<proteinExistence type="inferred from homology"/>
<dbReference type="EMBL" id="NOWF01000004">
    <property type="protein sequence ID" value="OYD08216.1"/>
    <property type="molecule type" value="Genomic_DNA"/>
</dbReference>
<name>A0A235B7E5_9BACL</name>
<keyword evidence="4" id="KW-0808">Transferase</keyword>
<evidence type="ECO:0000256" key="2">
    <source>
        <dbReference type="ARBA" id="ARBA00012323"/>
    </source>
</evidence>
<dbReference type="InterPro" id="IPR043129">
    <property type="entry name" value="ATPase_NBD"/>
</dbReference>
<evidence type="ECO:0000256" key="5">
    <source>
        <dbReference type="ARBA" id="ARBA00022741"/>
    </source>
</evidence>
<evidence type="ECO:0000256" key="8">
    <source>
        <dbReference type="ARBA" id="ARBA00032386"/>
    </source>
</evidence>
<evidence type="ECO:0000256" key="6">
    <source>
        <dbReference type="ARBA" id="ARBA00022777"/>
    </source>
</evidence>
<dbReference type="InterPro" id="IPR004654">
    <property type="entry name" value="ROK_glcA"/>
</dbReference>
<protein>
    <recommendedName>
        <fullName evidence="3">Glucokinase</fullName>
        <ecNumber evidence="2">2.7.1.2</ecNumber>
    </recommendedName>
    <alternativeName>
        <fullName evidence="8">Glucose kinase</fullName>
    </alternativeName>
</protein>
<dbReference type="Proteomes" id="UP000215459">
    <property type="component" value="Unassembled WGS sequence"/>
</dbReference>
<dbReference type="Gene3D" id="3.30.420.40">
    <property type="match status" value="2"/>
</dbReference>
<gene>
    <name evidence="9" type="ORF">CHM34_08625</name>
</gene>
<organism evidence="9 10">
    <name type="scientific">Paludifilum halophilum</name>
    <dbReference type="NCBI Taxonomy" id="1642702"/>
    <lineage>
        <taxon>Bacteria</taxon>
        <taxon>Bacillati</taxon>
        <taxon>Bacillota</taxon>
        <taxon>Bacilli</taxon>
        <taxon>Bacillales</taxon>
        <taxon>Thermoactinomycetaceae</taxon>
        <taxon>Paludifilum</taxon>
    </lineage>
</organism>
<evidence type="ECO:0000313" key="10">
    <source>
        <dbReference type="Proteomes" id="UP000215459"/>
    </source>
</evidence>
<keyword evidence="6 9" id="KW-0418">Kinase</keyword>
<evidence type="ECO:0000256" key="4">
    <source>
        <dbReference type="ARBA" id="ARBA00022679"/>
    </source>
</evidence>
<dbReference type="GO" id="GO:0005737">
    <property type="term" value="C:cytoplasm"/>
    <property type="evidence" value="ECO:0007669"/>
    <property type="project" value="InterPro"/>
</dbReference>
<reference evidence="9 10" key="1">
    <citation type="submission" date="2017-07" db="EMBL/GenBank/DDBJ databases">
        <title>The genome sequence of Paludifilum halophilum highlights mechanisms for microbial adaptation to high salt environemnts.</title>
        <authorList>
            <person name="Belbahri L."/>
        </authorList>
    </citation>
    <scope>NUCLEOTIDE SEQUENCE [LARGE SCALE GENOMIC DNA]</scope>
    <source>
        <strain evidence="9 10">DSM 102817</strain>
    </source>
</reference>
<evidence type="ECO:0000313" key="9">
    <source>
        <dbReference type="EMBL" id="OYD08216.1"/>
    </source>
</evidence>
<dbReference type="NCBIfam" id="TIGR00744">
    <property type="entry name" value="ROK_glcA_fam"/>
    <property type="match status" value="1"/>
</dbReference>
<dbReference type="Pfam" id="PF00480">
    <property type="entry name" value="ROK"/>
    <property type="match status" value="1"/>
</dbReference>
<dbReference type="EC" id="2.7.1.2" evidence="2"/>
<keyword evidence="10" id="KW-1185">Reference proteome</keyword>
<comment type="similarity">
    <text evidence="1">Belongs to the ROK (NagC/XylR) family.</text>
</comment>
<dbReference type="GO" id="GO:0006096">
    <property type="term" value="P:glycolytic process"/>
    <property type="evidence" value="ECO:0007669"/>
    <property type="project" value="InterPro"/>
</dbReference>
<evidence type="ECO:0000256" key="1">
    <source>
        <dbReference type="ARBA" id="ARBA00006479"/>
    </source>
</evidence>
<dbReference type="GO" id="GO:0005524">
    <property type="term" value="F:ATP binding"/>
    <property type="evidence" value="ECO:0007669"/>
    <property type="project" value="UniProtKB-KW"/>
</dbReference>
<accession>A0A235B7E5</accession>
<dbReference type="RefSeq" id="WP_094264251.1">
    <property type="nucleotide sequence ID" value="NZ_NOWF01000004.1"/>
</dbReference>
<dbReference type="InterPro" id="IPR000600">
    <property type="entry name" value="ROK"/>
</dbReference>
<dbReference type="GO" id="GO:0004340">
    <property type="term" value="F:glucokinase activity"/>
    <property type="evidence" value="ECO:0007669"/>
    <property type="project" value="UniProtKB-EC"/>
</dbReference>
<dbReference type="PANTHER" id="PTHR18964">
    <property type="entry name" value="ROK (REPRESSOR, ORF, KINASE) FAMILY"/>
    <property type="match status" value="1"/>
</dbReference>
<dbReference type="PROSITE" id="PS01125">
    <property type="entry name" value="ROK"/>
    <property type="match status" value="1"/>
</dbReference>
<sequence>MGKCYLGIDLGGTSAKLGVVDESGALLHQREEPTLSDEGAEDGLLRMASSLRRLTREVGIPWDAVAGLGLGLPGFLDIPRGRIIRLTNIPWEDVPVKEYLEQELQIPVAIDNDANAAALGEAWSGAGAGRSDLILVTLGTGVGGGLVTGGRLVRGVNGMAGEIGHIRVEERGALCGCGQRGCVETISSATGMTRLVREAVLSGGETILAKKAQSGSLEARGIFEAAELGDPIALKVIDAATDALARVMAVLSVVTNPEVFIIGGGISKAGEGLFAPLRQAYAKHALPQALENVQIVPAQLGNDAGMIGAAGLTAKREKMSYNII</sequence>
<dbReference type="AlphaFoldDB" id="A0A235B7E5"/>
<dbReference type="InterPro" id="IPR049874">
    <property type="entry name" value="ROK_cs"/>
</dbReference>
<evidence type="ECO:0000256" key="7">
    <source>
        <dbReference type="ARBA" id="ARBA00022840"/>
    </source>
</evidence>
<keyword evidence="5" id="KW-0547">Nucleotide-binding</keyword>
<dbReference type="SUPFAM" id="SSF53067">
    <property type="entry name" value="Actin-like ATPase domain"/>
    <property type="match status" value="1"/>
</dbReference>
<keyword evidence="7" id="KW-0067">ATP-binding</keyword>
<comment type="caution">
    <text evidence="9">The sequence shown here is derived from an EMBL/GenBank/DDBJ whole genome shotgun (WGS) entry which is preliminary data.</text>
</comment>
<dbReference type="PANTHER" id="PTHR18964:SF149">
    <property type="entry name" value="BIFUNCTIONAL UDP-N-ACETYLGLUCOSAMINE 2-EPIMERASE_N-ACETYLMANNOSAMINE KINASE"/>
    <property type="match status" value="1"/>
</dbReference>
<dbReference type="OrthoDB" id="9810372at2"/>
<evidence type="ECO:0000256" key="3">
    <source>
        <dbReference type="ARBA" id="ARBA00014701"/>
    </source>
</evidence>